<comment type="caution">
    <text evidence="1">The sequence shown here is derived from an EMBL/GenBank/DDBJ whole genome shotgun (WGS) entry which is preliminary data.</text>
</comment>
<sequence>MKRKAAVCTGLFCSIIAGTFIADGLHKGRHQMRVDEWERFFLDTEYAHGRLSAAESMREPFQPREYMRIVNR</sequence>
<protein>
    <submittedName>
        <fullName evidence="1">Uncharacterized protein</fullName>
    </submittedName>
</protein>
<dbReference type="Proteomes" id="UP000075430">
    <property type="component" value="Unassembled WGS sequence"/>
</dbReference>
<organism evidence="1 2">
    <name type="scientific">Bacillus nakamurai</name>
    <dbReference type="NCBI Taxonomy" id="1793963"/>
    <lineage>
        <taxon>Bacteria</taxon>
        <taxon>Bacillati</taxon>
        <taxon>Bacillota</taxon>
        <taxon>Bacilli</taxon>
        <taxon>Bacillales</taxon>
        <taxon>Bacillaceae</taxon>
        <taxon>Bacillus</taxon>
    </lineage>
</organism>
<dbReference type="EMBL" id="LSBA01000020">
    <property type="protein sequence ID" value="KXZ17479.1"/>
    <property type="molecule type" value="Genomic_DNA"/>
</dbReference>
<dbReference type="RefSeq" id="WP_061522326.1">
    <property type="nucleotide sequence ID" value="NZ_JAJJBV010000028.1"/>
</dbReference>
<name>A0A150F7B0_9BACI</name>
<keyword evidence="2" id="KW-1185">Reference proteome</keyword>
<dbReference type="AlphaFoldDB" id="A0A150F7B0"/>
<reference evidence="2" key="1">
    <citation type="submission" date="2016-02" db="EMBL/GenBank/DDBJ databases">
        <authorList>
            <person name="Dunlap C."/>
        </authorList>
    </citation>
    <scope>NUCLEOTIDE SEQUENCE [LARGE SCALE GENOMIC DNA]</scope>
    <source>
        <strain evidence="2">NRRL B-41092</strain>
    </source>
</reference>
<dbReference type="STRING" id="1793963.AXI58_18940"/>
<evidence type="ECO:0000313" key="1">
    <source>
        <dbReference type="EMBL" id="KXZ17479.1"/>
    </source>
</evidence>
<accession>A0A150F7B0</accession>
<evidence type="ECO:0000313" key="2">
    <source>
        <dbReference type="Proteomes" id="UP000075430"/>
    </source>
</evidence>
<dbReference type="OrthoDB" id="2890773at2"/>
<gene>
    <name evidence="1" type="ORF">AXI58_18940</name>
</gene>
<proteinExistence type="predicted"/>